<dbReference type="NCBIfam" id="TIGR00636">
    <property type="entry name" value="PduO_Nterm"/>
    <property type="match status" value="1"/>
</dbReference>
<comment type="pathway">
    <text evidence="4">Cofactor biosynthesis; adenosylcobalamin biosynthesis; adenosylcobalamin from cob(II)yrinate a,c-diamide: step 2/7.</text>
</comment>
<dbReference type="Proteomes" id="UP000176997">
    <property type="component" value="Unassembled WGS sequence"/>
</dbReference>
<keyword evidence="1 4" id="KW-0808">Transferase</keyword>
<dbReference type="SUPFAM" id="SSF89028">
    <property type="entry name" value="Cobalamin adenosyltransferase-like"/>
    <property type="match status" value="1"/>
</dbReference>
<dbReference type="PANTHER" id="PTHR12213:SF0">
    <property type="entry name" value="CORRINOID ADENOSYLTRANSFERASE MMAB"/>
    <property type="match status" value="1"/>
</dbReference>
<evidence type="ECO:0000313" key="7">
    <source>
        <dbReference type="Proteomes" id="UP000176997"/>
    </source>
</evidence>
<comment type="catalytic activity">
    <reaction evidence="4">
        <text>2 cob(II)alamin + reduced [electron-transfer flavoprotein] + 2 ATP = 2 adenosylcob(III)alamin + 2 triphosphate + oxidized [electron-transfer flavoprotein] + 3 H(+)</text>
        <dbReference type="Rhea" id="RHEA:28671"/>
        <dbReference type="Rhea" id="RHEA-COMP:10685"/>
        <dbReference type="Rhea" id="RHEA-COMP:10686"/>
        <dbReference type="ChEBI" id="CHEBI:15378"/>
        <dbReference type="ChEBI" id="CHEBI:16304"/>
        <dbReference type="ChEBI" id="CHEBI:18036"/>
        <dbReference type="ChEBI" id="CHEBI:18408"/>
        <dbReference type="ChEBI" id="CHEBI:30616"/>
        <dbReference type="ChEBI" id="CHEBI:57692"/>
        <dbReference type="ChEBI" id="CHEBI:58307"/>
        <dbReference type="EC" id="2.5.1.17"/>
    </reaction>
</comment>
<accession>A0A1G2S7Y8</accession>
<comment type="catalytic activity">
    <reaction evidence="4">
        <text>2 cob(II)yrinate a,c diamide + reduced [electron-transfer flavoprotein] + 2 ATP = 2 adenosylcob(III)yrinate a,c-diamide + 2 triphosphate + oxidized [electron-transfer flavoprotein] + 3 H(+)</text>
        <dbReference type="Rhea" id="RHEA:11528"/>
        <dbReference type="Rhea" id="RHEA-COMP:10685"/>
        <dbReference type="Rhea" id="RHEA-COMP:10686"/>
        <dbReference type="ChEBI" id="CHEBI:15378"/>
        <dbReference type="ChEBI" id="CHEBI:18036"/>
        <dbReference type="ChEBI" id="CHEBI:30616"/>
        <dbReference type="ChEBI" id="CHEBI:57692"/>
        <dbReference type="ChEBI" id="CHEBI:58307"/>
        <dbReference type="ChEBI" id="CHEBI:58503"/>
        <dbReference type="ChEBI" id="CHEBI:58537"/>
        <dbReference type="EC" id="2.5.1.17"/>
    </reaction>
</comment>
<reference evidence="6 7" key="1">
    <citation type="journal article" date="2016" name="Nat. Commun.">
        <title>Thousands of microbial genomes shed light on interconnected biogeochemical processes in an aquifer system.</title>
        <authorList>
            <person name="Anantharaman K."/>
            <person name="Brown C.T."/>
            <person name="Hug L.A."/>
            <person name="Sharon I."/>
            <person name="Castelle C.J."/>
            <person name="Probst A.J."/>
            <person name="Thomas B.C."/>
            <person name="Singh A."/>
            <person name="Wilkins M.J."/>
            <person name="Karaoz U."/>
            <person name="Brodie E.L."/>
            <person name="Williams K.H."/>
            <person name="Hubbard S.S."/>
            <person name="Banfield J.F."/>
        </authorList>
    </citation>
    <scope>NUCLEOTIDE SEQUENCE [LARGE SCALE GENOMIC DNA]</scope>
</reference>
<dbReference type="InterPro" id="IPR036451">
    <property type="entry name" value="CblAdoTrfase-like_sf"/>
</dbReference>
<name>A0A1G2S7Y8_9BACT</name>
<dbReference type="InterPro" id="IPR029499">
    <property type="entry name" value="PduO-typ"/>
</dbReference>
<dbReference type="EMBL" id="MHUS01000014">
    <property type="protein sequence ID" value="OHA81097.1"/>
    <property type="molecule type" value="Genomic_DNA"/>
</dbReference>
<dbReference type="EC" id="2.5.1.17" evidence="4"/>
<gene>
    <name evidence="6" type="ORF">A2675_00745</name>
</gene>
<keyword evidence="4" id="KW-0169">Cobalamin biosynthesis</keyword>
<evidence type="ECO:0000256" key="3">
    <source>
        <dbReference type="ARBA" id="ARBA00022840"/>
    </source>
</evidence>
<keyword evidence="2 4" id="KW-0547">Nucleotide-binding</keyword>
<evidence type="ECO:0000256" key="2">
    <source>
        <dbReference type="ARBA" id="ARBA00022741"/>
    </source>
</evidence>
<evidence type="ECO:0000256" key="1">
    <source>
        <dbReference type="ARBA" id="ARBA00022679"/>
    </source>
</evidence>
<feature type="domain" description="Cobalamin adenosyltransferase-like" evidence="5">
    <location>
        <begin position="2"/>
        <end position="168"/>
    </location>
</feature>
<dbReference type="UniPathway" id="UPA00148">
    <property type="reaction ID" value="UER00233"/>
</dbReference>
<evidence type="ECO:0000256" key="4">
    <source>
        <dbReference type="RuleBase" id="RU366026"/>
    </source>
</evidence>
<proteinExistence type="inferred from homology"/>
<dbReference type="Pfam" id="PF01923">
    <property type="entry name" value="Cob_adeno_trans"/>
    <property type="match status" value="1"/>
</dbReference>
<comment type="caution">
    <text evidence="6">The sequence shown here is derived from an EMBL/GenBank/DDBJ whole genome shotgun (WGS) entry which is preliminary data.</text>
</comment>
<dbReference type="InterPro" id="IPR016030">
    <property type="entry name" value="CblAdoTrfase-like"/>
</dbReference>
<evidence type="ECO:0000313" key="6">
    <source>
        <dbReference type="EMBL" id="OHA81097.1"/>
    </source>
</evidence>
<organism evidence="6 7">
    <name type="scientific">Candidatus Yonathbacteria bacterium RIFCSPHIGHO2_01_FULL_51_10</name>
    <dbReference type="NCBI Taxonomy" id="1802723"/>
    <lineage>
        <taxon>Bacteria</taxon>
        <taxon>Candidatus Yonathiibacteriota</taxon>
    </lineage>
</organism>
<comment type="similarity">
    <text evidence="4">Belongs to the Cob(I)alamin adenosyltransferase family.</text>
</comment>
<protein>
    <recommendedName>
        <fullName evidence="4">Corrinoid adenosyltransferase</fullName>
        <ecNumber evidence="4">2.5.1.17</ecNumber>
    </recommendedName>
    <alternativeName>
        <fullName evidence="4">Cob(II)alamin adenosyltransferase</fullName>
    </alternativeName>
    <alternativeName>
        <fullName evidence="4">Cob(II)yrinic acid a,c-diamide adenosyltransferase</fullName>
    </alternativeName>
    <alternativeName>
        <fullName evidence="4">Cobinamide/cobalamin adenosyltransferase</fullName>
    </alternativeName>
</protein>
<dbReference type="GO" id="GO:0009236">
    <property type="term" value="P:cobalamin biosynthetic process"/>
    <property type="evidence" value="ECO:0007669"/>
    <property type="project" value="UniProtKB-UniRule"/>
</dbReference>
<dbReference type="AlphaFoldDB" id="A0A1G2S7Y8"/>
<sequence length="182" mass="19812">MLYTRKGDKGDTGTFGCDQRMSKSSVVAEALGTLDEVNSFLGVCKVNPDTKNVLGEGRSFAEMIGWIQQELFIVQAHVAGADKTIAQEIIGHMEGAINMIEGEMPPIKTFFVSGGTSLAASLDFARTLARRAERRVVAVSEEGKAKIDPTILMFLNRLSSLLYAMARLSNHRAGVVEEAPRY</sequence>
<keyword evidence="3 4" id="KW-0067">ATP-binding</keyword>
<evidence type="ECO:0000259" key="5">
    <source>
        <dbReference type="Pfam" id="PF01923"/>
    </source>
</evidence>
<dbReference type="Gene3D" id="1.20.1200.10">
    <property type="entry name" value="Cobalamin adenosyltransferase-like"/>
    <property type="match status" value="1"/>
</dbReference>
<dbReference type="GO" id="GO:0005524">
    <property type="term" value="F:ATP binding"/>
    <property type="evidence" value="ECO:0007669"/>
    <property type="project" value="UniProtKB-UniRule"/>
</dbReference>
<dbReference type="PANTHER" id="PTHR12213">
    <property type="entry name" value="CORRINOID ADENOSYLTRANSFERASE"/>
    <property type="match status" value="1"/>
</dbReference>
<dbReference type="GO" id="GO:0008817">
    <property type="term" value="F:corrinoid adenosyltransferase activity"/>
    <property type="evidence" value="ECO:0007669"/>
    <property type="project" value="UniProtKB-UniRule"/>
</dbReference>
<dbReference type="STRING" id="1802723.A2675_00745"/>